<dbReference type="RefSeq" id="WP_057786009.1">
    <property type="nucleotide sequence ID" value="NZ_JQCD01000005.1"/>
</dbReference>
<dbReference type="EMBL" id="JQCD01000005">
    <property type="protein sequence ID" value="KRN77906.1"/>
    <property type="molecule type" value="Genomic_DNA"/>
</dbReference>
<organism evidence="1 2">
    <name type="scientific">Weissella minor</name>
    <dbReference type="NCBI Taxonomy" id="1620"/>
    <lineage>
        <taxon>Bacteria</taxon>
        <taxon>Bacillati</taxon>
        <taxon>Bacillota</taxon>
        <taxon>Bacilli</taxon>
        <taxon>Lactobacillales</taxon>
        <taxon>Lactobacillaceae</taxon>
        <taxon>Weissella</taxon>
    </lineage>
</organism>
<proteinExistence type="predicted"/>
<dbReference type="PATRIC" id="fig|1620.3.peg.734"/>
<dbReference type="Proteomes" id="UP000051673">
    <property type="component" value="Unassembled WGS sequence"/>
</dbReference>
<reference evidence="1 2" key="1">
    <citation type="journal article" date="2015" name="Genome Announc.">
        <title>Expanding the biotechnology potential of lactobacilli through comparative genomics of 213 strains and associated genera.</title>
        <authorList>
            <person name="Sun Z."/>
            <person name="Harris H.M."/>
            <person name="McCann A."/>
            <person name="Guo C."/>
            <person name="Argimon S."/>
            <person name="Zhang W."/>
            <person name="Yang X."/>
            <person name="Jeffery I.B."/>
            <person name="Cooney J.C."/>
            <person name="Kagawa T.F."/>
            <person name="Liu W."/>
            <person name="Song Y."/>
            <person name="Salvetti E."/>
            <person name="Wrobel A."/>
            <person name="Rasinkangas P."/>
            <person name="Parkhill J."/>
            <person name="Rea M.C."/>
            <person name="O'Sullivan O."/>
            <person name="Ritari J."/>
            <person name="Douillard F.P."/>
            <person name="Paul Ross R."/>
            <person name="Yang R."/>
            <person name="Briner A.E."/>
            <person name="Felis G.E."/>
            <person name="de Vos W.M."/>
            <person name="Barrangou R."/>
            <person name="Klaenhammer T.R."/>
            <person name="Caufield P.W."/>
            <person name="Cui Y."/>
            <person name="Zhang H."/>
            <person name="O'Toole P.W."/>
        </authorList>
    </citation>
    <scope>NUCLEOTIDE SEQUENCE [LARGE SCALE GENOMIC DNA]</scope>
    <source>
        <strain evidence="1 2">DSM 20014</strain>
    </source>
</reference>
<sequence length="77" mass="8413">MANKKRFKGNIGNQEVVITSTKDDAQMEAVFEIANQQLAHLTEANPSLSVENQLVLLAVNAISDQLDMQAKLDTGNK</sequence>
<keyword evidence="2" id="KW-1185">Reference proteome</keyword>
<dbReference type="SUPFAM" id="SSF102829">
    <property type="entry name" value="Cell division protein ZapA-like"/>
    <property type="match status" value="1"/>
</dbReference>
<dbReference type="OrthoDB" id="2139724at2"/>
<dbReference type="InterPro" id="IPR036192">
    <property type="entry name" value="Cell_div_ZapA-like_sf"/>
</dbReference>
<evidence type="ECO:0000313" key="2">
    <source>
        <dbReference type="Proteomes" id="UP000051673"/>
    </source>
</evidence>
<dbReference type="AlphaFoldDB" id="A0A0R2JL16"/>
<comment type="caution">
    <text evidence="1">The sequence shown here is derived from an EMBL/GenBank/DDBJ whole genome shotgun (WGS) entry which is preliminary data.</text>
</comment>
<name>A0A0R2JL16_9LACO</name>
<protein>
    <recommendedName>
        <fullName evidence="3">Stimulator of FtsZ polymerization and component of cell-division Z-ring</fullName>
    </recommendedName>
</protein>
<dbReference type="STRING" id="1620.IV67_GL000724"/>
<accession>A0A0R2JL16</accession>
<evidence type="ECO:0000313" key="1">
    <source>
        <dbReference type="EMBL" id="KRN77906.1"/>
    </source>
</evidence>
<evidence type="ECO:0008006" key="3">
    <source>
        <dbReference type="Google" id="ProtNLM"/>
    </source>
</evidence>
<gene>
    <name evidence="1" type="ORF">IV67_GL000724</name>
</gene>